<proteinExistence type="predicted"/>
<dbReference type="EMBL" id="UZAG01021313">
    <property type="protein sequence ID" value="VDO49957.1"/>
    <property type="molecule type" value="Genomic_DNA"/>
</dbReference>
<accession>A0A3P7WSB0</accession>
<evidence type="ECO:0000313" key="2">
    <source>
        <dbReference type="Proteomes" id="UP000280834"/>
    </source>
</evidence>
<reference evidence="1 2" key="1">
    <citation type="submission" date="2018-11" db="EMBL/GenBank/DDBJ databases">
        <authorList>
            <consortium name="Pathogen Informatics"/>
        </authorList>
    </citation>
    <scope>NUCLEOTIDE SEQUENCE [LARGE SCALE GENOMIC DNA]</scope>
</reference>
<organism evidence="1 2">
    <name type="scientific">Brugia timori</name>
    <dbReference type="NCBI Taxonomy" id="42155"/>
    <lineage>
        <taxon>Eukaryota</taxon>
        <taxon>Metazoa</taxon>
        <taxon>Ecdysozoa</taxon>
        <taxon>Nematoda</taxon>
        <taxon>Chromadorea</taxon>
        <taxon>Rhabditida</taxon>
        <taxon>Spirurina</taxon>
        <taxon>Spiruromorpha</taxon>
        <taxon>Filarioidea</taxon>
        <taxon>Onchocercidae</taxon>
        <taxon>Brugia</taxon>
    </lineage>
</organism>
<name>A0A3P7WSB0_9BILA</name>
<keyword evidence="2" id="KW-1185">Reference proteome</keyword>
<sequence>MLDGISLICYCQHISTIRFLPLWYQNCTRYSS</sequence>
<gene>
    <name evidence="1" type="ORF">BTMF_LOCUS14550</name>
</gene>
<dbReference type="AlphaFoldDB" id="A0A3P7WSB0"/>
<evidence type="ECO:0000313" key="1">
    <source>
        <dbReference type="EMBL" id="VDO49957.1"/>
    </source>
</evidence>
<protein>
    <submittedName>
        <fullName evidence="1">Uncharacterized protein</fullName>
    </submittedName>
</protein>
<dbReference type="Proteomes" id="UP000280834">
    <property type="component" value="Unassembled WGS sequence"/>
</dbReference>